<evidence type="ECO:0000313" key="2">
    <source>
        <dbReference type="Proteomes" id="UP001732700"/>
    </source>
</evidence>
<organism evidence="1 2">
    <name type="scientific">Avena sativa</name>
    <name type="common">Oat</name>
    <dbReference type="NCBI Taxonomy" id="4498"/>
    <lineage>
        <taxon>Eukaryota</taxon>
        <taxon>Viridiplantae</taxon>
        <taxon>Streptophyta</taxon>
        <taxon>Embryophyta</taxon>
        <taxon>Tracheophyta</taxon>
        <taxon>Spermatophyta</taxon>
        <taxon>Magnoliopsida</taxon>
        <taxon>Liliopsida</taxon>
        <taxon>Poales</taxon>
        <taxon>Poaceae</taxon>
        <taxon>BOP clade</taxon>
        <taxon>Pooideae</taxon>
        <taxon>Poodae</taxon>
        <taxon>Poeae</taxon>
        <taxon>Poeae Chloroplast Group 1 (Aveneae type)</taxon>
        <taxon>Aveninae</taxon>
        <taxon>Avena</taxon>
    </lineage>
</organism>
<name>A0ACD5UPN6_AVESA</name>
<sequence length="133" mass="14841">MKLIGWNCQGPGRNLDRSKKMGYLDNLMSSTKAQVTFVSEIRTSKYNSTQLNNRFNIADSFVVPSAGFSGGLWLLWTDEVQVTINFSSHHLILATVVNIASNIDFVLVCVYGTLITVRIRSSGTKFPFLCMII</sequence>
<evidence type="ECO:0000313" key="1">
    <source>
        <dbReference type="EnsemblPlants" id="AVESA.00010b.r2.2CG0300980.1.CDS.1"/>
    </source>
</evidence>
<dbReference type="Proteomes" id="UP001732700">
    <property type="component" value="Chromosome 2C"/>
</dbReference>
<keyword evidence="2" id="KW-1185">Reference proteome</keyword>
<protein>
    <submittedName>
        <fullName evidence="1">Uncharacterized protein</fullName>
    </submittedName>
</protein>
<reference evidence="1" key="2">
    <citation type="submission" date="2025-09" db="UniProtKB">
        <authorList>
            <consortium name="EnsemblPlants"/>
        </authorList>
    </citation>
    <scope>IDENTIFICATION</scope>
</reference>
<accession>A0ACD5UPN6</accession>
<dbReference type="EnsemblPlants" id="AVESA.00010b.r2.2CG0300980.1">
    <property type="protein sequence ID" value="AVESA.00010b.r2.2CG0300980.1.CDS.1"/>
    <property type="gene ID" value="AVESA.00010b.r2.2CG0300980"/>
</dbReference>
<proteinExistence type="predicted"/>
<reference evidence="1" key="1">
    <citation type="submission" date="2021-05" db="EMBL/GenBank/DDBJ databases">
        <authorList>
            <person name="Scholz U."/>
            <person name="Mascher M."/>
            <person name="Fiebig A."/>
        </authorList>
    </citation>
    <scope>NUCLEOTIDE SEQUENCE [LARGE SCALE GENOMIC DNA]</scope>
</reference>